<keyword evidence="1" id="KW-0805">Transcription regulation</keyword>
<feature type="compositionally biased region" description="Basic and acidic residues" evidence="5">
    <location>
        <begin position="1"/>
        <end position="15"/>
    </location>
</feature>
<evidence type="ECO:0000256" key="4">
    <source>
        <dbReference type="PROSITE-ProRule" id="PRU00335"/>
    </source>
</evidence>
<keyword evidence="3" id="KW-0804">Transcription</keyword>
<reference evidence="8" key="1">
    <citation type="journal article" date="2019" name="Int. J. Syst. Evol. Microbiol.">
        <title>The Global Catalogue of Microorganisms (GCM) 10K type strain sequencing project: providing services to taxonomists for standard genome sequencing and annotation.</title>
        <authorList>
            <consortium name="The Broad Institute Genomics Platform"/>
            <consortium name="The Broad Institute Genome Sequencing Center for Infectious Disease"/>
            <person name="Wu L."/>
            <person name="Ma J."/>
        </authorList>
    </citation>
    <scope>NUCLEOTIDE SEQUENCE [LARGE SCALE GENOMIC DNA]</scope>
    <source>
        <strain evidence="8">JCM 17458</strain>
    </source>
</reference>
<feature type="region of interest" description="Disordered" evidence="5">
    <location>
        <begin position="1"/>
        <end position="24"/>
    </location>
</feature>
<accession>A0ABP8EMJ6</accession>
<dbReference type="Gene3D" id="1.10.10.60">
    <property type="entry name" value="Homeodomain-like"/>
    <property type="match status" value="1"/>
</dbReference>
<dbReference type="PRINTS" id="PR00455">
    <property type="entry name" value="HTHTETR"/>
</dbReference>
<comment type="caution">
    <text evidence="7">The sequence shown here is derived from an EMBL/GenBank/DDBJ whole genome shotgun (WGS) entry which is preliminary data.</text>
</comment>
<dbReference type="EMBL" id="BAABAZ010000012">
    <property type="protein sequence ID" value="GAA4285231.1"/>
    <property type="molecule type" value="Genomic_DNA"/>
</dbReference>
<dbReference type="InterPro" id="IPR009057">
    <property type="entry name" value="Homeodomain-like_sf"/>
</dbReference>
<dbReference type="InterPro" id="IPR036271">
    <property type="entry name" value="Tet_transcr_reg_TetR-rel_C_sf"/>
</dbReference>
<proteinExistence type="predicted"/>
<evidence type="ECO:0000256" key="2">
    <source>
        <dbReference type="ARBA" id="ARBA00023125"/>
    </source>
</evidence>
<dbReference type="Pfam" id="PF00440">
    <property type="entry name" value="TetR_N"/>
    <property type="match status" value="1"/>
</dbReference>
<evidence type="ECO:0000256" key="1">
    <source>
        <dbReference type="ARBA" id="ARBA00023015"/>
    </source>
</evidence>
<dbReference type="InterPro" id="IPR050109">
    <property type="entry name" value="HTH-type_TetR-like_transc_reg"/>
</dbReference>
<dbReference type="InterPro" id="IPR001647">
    <property type="entry name" value="HTH_TetR"/>
</dbReference>
<sequence>MNERSSPRRPEHRPPEAVPIGSKGQRTRAALIAAARSVFAEKGYFETKLSDITERAGCSTGTLYTYFRNREDVLTAIIEGAQERMLTSQAPGAEPFDPVARIERANREYIEAYQENADLMALMDQVSHVDASIRELRLRRARAFFERNARSISELQEQGHVDPSLDPYLLAQALSAMVSRLCFHLFVDVPDARYQSEDSREDLIRTVSVLWTNALGLPRSSDLQ</sequence>
<evidence type="ECO:0000256" key="3">
    <source>
        <dbReference type="ARBA" id="ARBA00023163"/>
    </source>
</evidence>
<evidence type="ECO:0000313" key="7">
    <source>
        <dbReference type="EMBL" id="GAA4285231.1"/>
    </source>
</evidence>
<keyword evidence="2 4" id="KW-0238">DNA-binding</keyword>
<dbReference type="SUPFAM" id="SSF46689">
    <property type="entry name" value="Homeodomain-like"/>
    <property type="match status" value="1"/>
</dbReference>
<dbReference type="PROSITE" id="PS50977">
    <property type="entry name" value="HTH_TETR_2"/>
    <property type="match status" value="1"/>
</dbReference>
<dbReference type="SUPFAM" id="SSF48498">
    <property type="entry name" value="Tetracyclin repressor-like, C-terminal domain"/>
    <property type="match status" value="1"/>
</dbReference>
<protein>
    <recommendedName>
        <fullName evidence="6">HTH tetR-type domain-containing protein</fullName>
    </recommendedName>
</protein>
<dbReference type="Gene3D" id="1.10.357.10">
    <property type="entry name" value="Tetracycline Repressor, domain 2"/>
    <property type="match status" value="1"/>
</dbReference>
<organism evidence="7 8">
    <name type="scientific">Brevibacterium daeguense</name>
    <dbReference type="NCBI Taxonomy" id="909936"/>
    <lineage>
        <taxon>Bacteria</taxon>
        <taxon>Bacillati</taxon>
        <taxon>Actinomycetota</taxon>
        <taxon>Actinomycetes</taxon>
        <taxon>Micrococcales</taxon>
        <taxon>Brevibacteriaceae</taxon>
        <taxon>Brevibacterium</taxon>
    </lineage>
</organism>
<feature type="domain" description="HTH tetR-type" evidence="6">
    <location>
        <begin position="25"/>
        <end position="85"/>
    </location>
</feature>
<dbReference type="RefSeq" id="WP_236863028.1">
    <property type="nucleotide sequence ID" value="NZ_BAABAZ010000012.1"/>
</dbReference>
<name>A0ABP8EMJ6_9MICO</name>
<feature type="DNA-binding region" description="H-T-H motif" evidence="4">
    <location>
        <begin position="48"/>
        <end position="67"/>
    </location>
</feature>
<evidence type="ECO:0000259" key="6">
    <source>
        <dbReference type="PROSITE" id="PS50977"/>
    </source>
</evidence>
<dbReference type="PANTHER" id="PTHR30055:SF234">
    <property type="entry name" value="HTH-TYPE TRANSCRIPTIONAL REGULATOR BETI"/>
    <property type="match status" value="1"/>
</dbReference>
<evidence type="ECO:0000313" key="8">
    <source>
        <dbReference type="Proteomes" id="UP001501586"/>
    </source>
</evidence>
<evidence type="ECO:0000256" key="5">
    <source>
        <dbReference type="SAM" id="MobiDB-lite"/>
    </source>
</evidence>
<dbReference type="PANTHER" id="PTHR30055">
    <property type="entry name" value="HTH-TYPE TRANSCRIPTIONAL REGULATOR RUTR"/>
    <property type="match status" value="1"/>
</dbReference>
<dbReference type="Proteomes" id="UP001501586">
    <property type="component" value="Unassembled WGS sequence"/>
</dbReference>
<keyword evidence="8" id="KW-1185">Reference proteome</keyword>
<gene>
    <name evidence="7" type="ORF">GCM10022261_27620</name>
</gene>